<dbReference type="Pfam" id="PF07835">
    <property type="entry name" value="COX4_pro_2"/>
    <property type="match status" value="1"/>
</dbReference>
<reference evidence="3 4" key="1">
    <citation type="submission" date="2019-07" db="EMBL/GenBank/DDBJ databases">
        <title>Whole genome shotgun sequence of Reyranella soli NBRC 108950.</title>
        <authorList>
            <person name="Hosoyama A."/>
            <person name="Uohara A."/>
            <person name="Ohji S."/>
            <person name="Ichikawa N."/>
        </authorList>
    </citation>
    <scope>NUCLEOTIDE SEQUENCE [LARGE SCALE GENOMIC DNA]</scope>
    <source>
        <strain evidence="3 4">NBRC 108950</strain>
    </source>
</reference>
<dbReference type="RefSeq" id="WP_147147195.1">
    <property type="nucleotide sequence ID" value="NZ_BKAJ01000020.1"/>
</dbReference>
<gene>
    <name evidence="3" type="ORF">RSO01_12000</name>
</gene>
<feature type="transmembrane region" description="Helical" evidence="1">
    <location>
        <begin position="46"/>
        <end position="66"/>
    </location>
</feature>
<keyword evidence="1" id="KW-0812">Transmembrane</keyword>
<organism evidence="3 4">
    <name type="scientific">Reyranella soli</name>
    <dbReference type="NCBI Taxonomy" id="1230389"/>
    <lineage>
        <taxon>Bacteria</taxon>
        <taxon>Pseudomonadati</taxon>
        <taxon>Pseudomonadota</taxon>
        <taxon>Alphaproteobacteria</taxon>
        <taxon>Hyphomicrobiales</taxon>
        <taxon>Reyranellaceae</taxon>
        <taxon>Reyranella</taxon>
    </lineage>
</organism>
<accession>A0A512N4X2</accession>
<keyword evidence="1" id="KW-1133">Transmembrane helix</keyword>
<evidence type="ECO:0000313" key="3">
    <source>
        <dbReference type="EMBL" id="GEP54034.1"/>
    </source>
</evidence>
<evidence type="ECO:0000259" key="2">
    <source>
        <dbReference type="Pfam" id="PF07835"/>
    </source>
</evidence>
<feature type="transmembrane region" description="Helical" evidence="1">
    <location>
        <begin position="21"/>
        <end position="40"/>
    </location>
</feature>
<keyword evidence="1" id="KW-0472">Membrane</keyword>
<feature type="domain" description="Cytochrome c oxidase subunit IV bacterial aa3 type" evidence="2">
    <location>
        <begin position="7"/>
        <end position="40"/>
    </location>
</feature>
<dbReference type="Proteomes" id="UP000321058">
    <property type="component" value="Unassembled WGS sequence"/>
</dbReference>
<proteinExistence type="predicted"/>
<evidence type="ECO:0000256" key="1">
    <source>
        <dbReference type="SAM" id="Phobius"/>
    </source>
</evidence>
<dbReference type="AlphaFoldDB" id="A0A512N4X2"/>
<name>A0A512N4X2_9HYPH</name>
<dbReference type="InterPro" id="IPR036596">
    <property type="entry name" value="Cyt-C_aa3_sf"/>
</dbReference>
<comment type="caution">
    <text evidence="3">The sequence shown here is derived from an EMBL/GenBank/DDBJ whole genome shotgun (WGS) entry which is preliminary data.</text>
</comment>
<dbReference type="InterPro" id="IPR012422">
    <property type="entry name" value="Cyt_c_oxidase_su4_bac-aa3"/>
</dbReference>
<evidence type="ECO:0000313" key="4">
    <source>
        <dbReference type="Proteomes" id="UP000321058"/>
    </source>
</evidence>
<dbReference type="EMBL" id="BKAJ01000020">
    <property type="protein sequence ID" value="GEP54034.1"/>
    <property type="molecule type" value="Genomic_DNA"/>
</dbReference>
<sequence length="67" mass="7144">MADQQDNYPAHLSTYTSFNKLVLFTILFVVLLLSCMALGLVGNAHIFALLLGIGGTLALLVAFAVMS</sequence>
<protein>
    <recommendedName>
        <fullName evidence="2">Cytochrome c oxidase subunit IV bacterial aa3 type domain-containing protein</fullName>
    </recommendedName>
</protein>
<dbReference type="SUPFAM" id="SSF81469">
    <property type="entry name" value="Bacterial aa3 type cytochrome c oxidase subunit IV"/>
    <property type="match status" value="1"/>
</dbReference>
<keyword evidence="4" id="KW-1185">Reference proteome</keyword>